<dbReference type="EMBL" id="JAXOFX010000008">
    <property type="protein sequence ID" value="MDZ5472687.1"/>
    <property type="molecule type" value="Genomic_DNA"/>
</dbReference>
<organism evidence="2 3">
    <name type="scientific">Robertmurraya mangrovi</name>
    <dbReference type="NCBI Taxonomy" id="3098077"/>
    <lineage>
        <taxon>Bacteria</taxon>
        <taxon>Bacillati</taxon>
        <taxon>Bacillota</taxon>
        <taxon>Bacilli</taxon>
        <taxon>Bacillales</taxon>
        <taxon>Bacillaceae</taxon>
        <taxon>Robertmurraya</taxon>
    </lineage>
</organism>
<dbReference type="RefSeq" id="WP_322446990.1">
    <property type="nucleotide sequence ID" value="NZ_JAXOFX010000008.1"/>
</dbReference>
<evidence type="ECO:0000313" key="3">
    <source>
        <dbReference type="Proteomes" id="UP001290455"/>
    </source>
</evidence>
<dbReference type="Proteomes" id="UP001290455">
    <property type="component" value="Unassembled WGS sequence"/>
</dbReference>
<sequence length="329" mass="37258">MRDVFGMAWALAQVLFFGGFAFYFGGGVIPFGSEVSVEVLSHINTHQNAKVVELKIKNESQVWKDYTAMGSKVKIYSNDFSIIDEDGRMLEADGRTEPSIIELGRGKYRVINVVFVDEDNRIEDFVDLEIDSNDLSLALTLPEAEYVESDLELLSDMFFNKDADKDKIAKELRKRAESQMVFKSNGDKEQSEEEEDVEEEEKSHNRSETNGYEVYEKNGEYFVSGITLGMDISEVETILGEPDLEEGNESYWYEEGNPDHYLVVEMGNTGYIHSIGVQSTPGTFDGIYDVLGPSMDSGSGPVWISNANQRLAQYLDMPEYDQIWLSYNE</sequence>
<evidence type="ECO:0000313" key="2">
    <source>
        <dbReference type="EMBL" id="MDZ5472687.1"/>
    </source>
</evidence>
<comment type="caution">
    <text evidence="2">The sequence shown here is derived from an EMBL/GenBank/DDBJ whole genome shotgun (WGS) entry which is preliminary data.</text>
</comment>
<keyword evidence="3" id="KW-1185">Reference proteome</keyword>
<feature type="region of interest" description="Disordered" evidence="1">
    <location>
        <begin position="179"/>
        <end position="209"/>
    </location>
</feature>
<feature type="compositionally biased region" description="Acidic residues" evidence="1">
    <location>
        <begin position="190"/>
        <end position="200"/>
    </location>
</feature>
<evidence type="ECO:0000256" key="1">
    <source>
        <dbReference type="SAM" id="MobiDB-lite"/>
    </source>
</evidence>
<reference evidence="2 3" key="1">
    <citation type="submission" date="2023-11" db="EMBL/GenBank/DDBJ databases">
        <title>Bacillus jintuensis, isolated from a mudflat on the Beibu Gulf coast.</title>
        <authorList>
            <person name="Li M."/>
        </authorList>
    </citation>
    <scope>NUCLEOTIDE SEQUENCE [LARGE SCALE GENOMIC DNA]</scope>
    <source>
        <strain evidence="2 3">31A1R</strain>
    </source>
</reference>
<protein>
    <submittedName>
        <fullName evidence="2">Uncharacterized protein</fullName>
    </submittedName>
</protein>
<name>A0ABU5J014_9BACI</name>
<proteinExistence type="predicted"/>
<gene>
    <name evidence="2" type="ORF">SM124_13190</name>
</gene>
<accession>A0ABU5J014</accession>